<dbReference type="OrthoDB" id="444265at2759"/>
<sequence length="279" mass="32666">EERKRRHRDEDTDRDHRKSRRRDPDRDSRRERDRSRDRPSHRDRDRERRRSRTPESSSSRRDRDRGSDRHRHRHREDRSPRRSRGEEPKRIEPLKRSGPLPSQEDSFAVTNGEEPEKPKEKPNYKSSGLLAAASNSIQQADGTNIALKYHEPAEARKPPPKDQWKLFIFKGGDVVDTADLALRSCWLIGRDAAVVDLQADHPSLSKQHAVIQFRYTEKRNEFGDKVGRVKPYIIDLESANGTMVNGEKIPEGRYLELRNKDVVMFGHSTREYVLMLPPK</sequence>
<dbReference type="FunFam" id="2.60.200.20:FF:000038">
    <property type="entry name" value="FHA domain-containing protein SNIP1"/>
    <property type="match status" value="1"/>
</dbReference>
<dbReference type="InterPro" id="IPR050923">
    <property type="entry name" value="Cell_Proc_Reg/RNA_Proc"/>
</dbReference>
<feature type="compositionally biased region" description="Basic and acidic residues" evidence="1">
    <location>
        <begin position="1"/>
        <end position="48"/>
    </location>
</feature>
<comment type="caution">
    <text evidence="3">The sequence shown here is derived from an EMBL/GenBank/DDBJ whole genome shotgun (WGS) entry which is preliminary data.</text>
</comment>
<evidence type="ECO:0000313" key="3">
    <source>
        <dbReference type="EMBL" id="KAG9251201.1"/>
    </source>
</evidence>
<dbReference type="RefSeq" id="XP_046115125.1">
    <property type="nucleotide sequence ID" value="XM_046260740.1"/>
</dbReference>
<accession>A0A9P7ZFX1</accession>
<dbReference type="PANTHER" id="PTHR23308">
    <property type="entry name" value="NUCLEAR INHIBITOR OF PROTEIN PHOSPHATASE-1"/>
    <property type="match status" value="1"/>
</dbReference>
<dbReference type="Pfam" id="PF00498">
    <property type="entry name" value="FHA"/>
    <property type="match status" value="1"/>
</dbReference>
<reference evidence="3" key="1">
    <citation type="journal article" date="2021" name="IMA Fungus">
        <title>Genomic characterization of three marine fungi, including Emericellopsis atlantica sp. nov. with signatures of a generalist lifestyle and marine biomass degradation.</title>
        <authorList>
            <person name="Hagestad O.C."/>
            <person name="Hou L."/>
            <person name="Andersen J.H."/>
            <person name="Hansen E.H."/>
            <person name="Altermark B."/>
            <person name="Li C."/>
            <person name="Kuhnert E."/>
            <person name="Cox R.J."/>
            <person name="Crous P.W."/>
            <person name="Spatafora J.W."/>
            <person name="Lail K."/>
            <person name="Amirebrahimi M."/>
            <person name="Lipzen A."/>
            <person name="Pangilinan J."/>
            <person name="Andreopoulos W."/>
            <person name="Hayes R.D."/>
            <person name="Ng V."/>
            <person name="Grigoriev I.V."/>
            <person name="Jackson S.A."/>
            <person name="Sutton T.D.S."/>
            <person name="Dobson A.D.W."/>
            <person name="Rama T."/>
        </authorList>
    </citation>
    <scope>NUCLEOTIDE SEQUENCE</scope>
    <source>
        <strain evidence="3">TS7</strain>
    </source>
</reference>
<dbReference type="PROSITE" id="PS50006">
    <property type="entry name" value="FHA_DOMAIN"/>
    <property type="match status" value="1"/>
</dbReference>
<dbReference type="CDD" id="cd22676">
    <property type="entry name" value="FHA_SNIP1_DDL-like"/>
    <property type="match status" value="1"/>
</dbReference>
<evidence type="ECO:0000259" key="2">
    <source>
        <dbReference type="PROSITE" id="PS50006"/>
    </source>
</evidence>
<keyword evidence="4" id="KW-1185">Reference proteome</keyword>
<organism evidence="3 4">
    <name type="scientific">Emericellopsis atlantica</name>
    <dbReference type="NCBI Taxonomy" id="2614577"/>
    <lineage>
        <taxon>Eukaryota</taxon>
        <taxon>Fungi</taxon>
        <taxon>Dikarya</taxon>
        <taxon>Ascomycota</taxon>
        <taxon>Pezizomycotina</taxon>
        <taxon>Sordariomycetes</taxon>
        <taxon>Hypocreomycetidae</taxon>
        <taxon>Hypocreales</taxon>
        <taxon>Bionectriaceae</taxon>
        <taxon>Emericellopsis</taxon>
    </lineage>
</organism>
<protein>
    <submittedName>
        <fullName evidence="3">SMAD/FHA domain-containing protein</fullName>
    </submittedName>
</protein>
<feature type="compositionally biased region" description="Basic and acidic residues" evidence="1">
    <location>
        <begin position="76"/>
        <end position="95"/>
    </location>
</feature>
<gene>
    <name evidence="3" type="ORF">F5Z01DRAFT_597824</name>
</gene>
<dbReference type="InterPro" id="IPR008984">
    <property type="entry name" value="SMAD_FHA_dom_sf"/>
</dbReference>
<feature type="domain" description="FHA" evidence="2">
    <location>
        <begin position="186"/>
        <end position="249"/>
    </location>
</feature>
<dbReference type="Gene3D" id="2.60.200.20">
    <property type="match status" value="1"/>
</dbReference>
<evidence type="ECO:0000313" key="4">
    <source>
        <dbReference type="Proteomes" id="UP000887229"/>
    </source>
</evidence>
<dbReference type="SUPFAM" id="SSF49879">
    <property type="entry name" value="SMAD/FHA domain"/>
    <property type="match status" value="1"/>
</dbReference>
<dbReference type="EMBL" id="MU251270">
    <property type="protein sequence ID" value="KAG9251201.1"/>
    <property type="molecule type" value="Genomic_DNA"/>
</dbReference>
<feature type="non-terminal residue" evidence="3">
    <location>
        <position position="279"/>
    </location>
</feature>
<dbReference type="InterPro" id="IPR000253">
    <property type="entry name" value="FHA_dom"/>
</dbReference>
<dbReference type="Proteomes" id="UP000887229">
    <property type="component" value="Unassembled WGS sequence"/>
</dbReference>
<feature type="compositionally biased region" description="Basic and acidic residues" evidence="1">
    <location>
        <begin position="114"/>
        <end position="123"/>
    </location>
</feature>
<evidence type="ECO:0000256" key="1">
    <source>
        <dbReference type="SAM" id="MobiDB-lite"/>
    </source>
</evidence>
<feature type="compositionally biased region" description="Basic and acidic residues" evidence="1">
    <location>
        <begin position="58"/>
        <end position="67"/>
    </location>
</feature>
<feature type="region of interest" description="Disordered" evidence="1">
    <location>
        <begin position="1"/>
        <end position="125"/>
    </location>
</feature>
<feature type="non-terminal residue" evidence="3">
    <location>
        <position position="1"/>
    </location>
</feature>
<dbReference type="GeneID" id="70291643"/>
<dbReference type="AlphaFoldDB" id="A0A9P7ZFX1"/>
<dbReference type="SMART" id="SM00240">
    <property type="entry name" value="FHA"/>
    <property type="match status" value="1"/>
</dbReference>
<name>A0A9P7ZFX1_9HYPO</name>
<proteinExistence type="predicted"/>